<keyword evidence="3" id="KW-1185">Reference proteome</keyword>
<reference evidence="2 3" key="1">
    <citation type="submission" date="2019-02" db="EMBL/GenBank/DDBJ databases">
        <title>Sequencing the genomes of 1000 actinobacteria strains.</title>
        <authorList>
            <person name="Klenk H.-P."/>
        </authorList>
    </citation>
    <scope>NUCLEOTIDE SEQUENCE [LARGE SCALE GENOMIC DNA]</scope>
    <source>
        <strain evidence="2 3">DSM 45162</strain>
    </source>
</reference>
<organism evidence="2 3">
    <name type="scientific">Krasilnikovia cinnamomea</name>
    <dbReference type="NCBI Taxonomy" id="349313"/>
    <lineage>
        <taxon>Bacteria</taxon>
        <taxon>Bacillati</taxon>
        <taxon>Actinomycetota</taxon>
        <taxon>Actinomycetes</taxon>
        <taxon>Micromonosporales</taxon>
        <taxon>Micromonosporaceae</taxon>
        <taxon>Krasilnikovia</taxon>
    </lineage>
</organism>
<sequence>MNPCLGPLIDPPDPSAARIGGSPRPVAPAHRPAHSSGARPEKPVATRTRACRVLPLPGYRKT</sequence>
<evidence type="ECO:0000313" key="3">
    <source>
        <dbReference type="Proteomes" id="UP000292564"/>
    </source>
</evidence>
<comment type="caution">
    <text evidence="2">The sequence shown here is derived from an EMBL/GenBank/DDBJ whole genome shotgun (WGS) entry which is preliminary data.</text>
</comment>
<evidence type="ECO:0000256" key="1">
    <source>
        <dbReference type="SAM" id="MobiDB-lite"/>
    </source>
</evidence>
<dbReference type="Proteomes" id="UP000292564">
    <property type="component" value="Unassembled WGS sequence"/>
</dbReference>
<proteinExistence type="predicted"/>
<feature type="compositionally biased region" description="Low complexity" evidence="1">
    <location>
        <begin position="22"/>
        <end position="36"/>
    </location>
</feature>
<accession>A0A4Q7ZUF1</accession>
<evidence type="ECO:0000313" key="2">
    <source>
        <dbReference type="EMBL" id="RZU54614.1"/>
    </source>
</evidence>
<name>A0A4Q7ZUF1_9ACTN</name>
<dbReference type="AlphaFoldDB" id="A0A4Q7ZUF1"/>
<protein>
    <submittedName>
        <fullName evidence="2">Uncharacterized protein</fullName>
    </submittedName>
</protein>
<gene>
    <name evidence="2" type="ORF">EV385_6565</name>
</gene>
<feature type="region of interest" description="Disordered" evidence="1">
    <location>
        <begin position="1"/>
        <end position="62"/>
    </location>
</feature>
<dbReference type="EMBL" id="SHKY01000001">
    <property type="protein sequence ID" value="RZU54614.1"/>
    <property type="molecule type" value="Genomic_DNA"/>
</dbReference>